<organism evidence="2 3">
    <name type="scientific">Xanthobacter tagetidis</name>
    <dbReference type="NCBI Taxonomy" id="60216"/>
    <lineage>
        <taxon>Bacteria</taxon>
        <taxon>Pseudomonadati</taxon>
        <taxon>Pseudomonadota</taxon>
        <taxon>Alphaproteobacteria</taxon>
        <taxon>Hyphomicrobiales</taxon>
        <taxon>Xanthobacteraceae</taxon>
        <taxon>Xanthobacter</taxon>
    </lineage>
</organism>
<evidence type="ECO:0000259" key="1">
    <source>
        <dbReference type="Pfam" id="PF05170"/>
    </source>
</evidence>
<protein>
    <submittedName>
        <fullName evidence="2">AsmA family protein</fullName>
    </submittedName>
</protein>
<proteinExistence type="predicted"/>
<dbReference type="Proteomes" id="UP000269692">
    <property type="component" value="Unassembled WGS sequence"/>
</dbReference>
<evidence type="ECO:0000313" key="2">
    <source>
        <dbReference type="EMBL" id="RLP73578.1"/>
    </source>
</evidence>
<gene>
    <name evidence="2" type="ORF">D9R14_20160</name>
</gene>
<accession>A0A3L7A0P1</accession>
<keyword evidence="3" id="KW-1185">Reference proteome</keyword>
<dbReference type="GO" id="GO:0090313">
    <property type="term" value="P:regulation of protein targeting to membrane"/>
    <property type="evidence" value="ECO:0007669"/>
    <property type="project" value="TreeGrafter"/>
</dbReference>
<dbReference type="InterPro" id="IPR052894">
    <property type="entry name" value="AsmA-related"/>
</dbReference>
<dbReference type="Pfam" id="PF05170">
    <property type="entry name" value="AsmA"/>
    <property type="match status" value="2"/>
</dbReference>
<dbReference type="RefSeq" id="WP_121625157.1">
    <property type="nucleotide sequence ID" value="NZ_JACIIW010000008.1"/>
</dbReference>
<dbReference type="GO" id="GO:0005886">
    <property type="term" value="C:plasma membrane"/>
    <property type="evidence" value="ECO:0007669"/>
    <property type="project" value="TreeGrafter"/>
</dbReference>
<dbReference type="InterPro" id="IPR007844">
    <property type="entry name" value="AsmA"/>
</dbReference>
<feature type="domain" description="AsmA" evidence="1">
    <location>
        <begin position="333"/>
        <end position="527"/>
    </location>
</feature>
<feature type="domain" description="AsmA" evidence="1">
    <location>
        <begin position="20"/>
        <end position="123"/>
    </location>
</feature>
<dbReference type="PANTHER" id="PTHR30441:SF4">
    <property type="entry name" value="PROTEIN ASMA"/>
    <property type="match status" value="1"/>
</dbReference>
<dbReference type="OrthoDB" id="5439561at2"/>
<dbReference type="PANTHER" id="PTHR30441">
    <property type="entry name" value="DUF748 DOMAIN-CONTAINING PROTEIN"/>
    <property type="match status" value="1"/>
</dbReference>
<evidence type="ECO:0000313" key="3">
    <source>
        <dbReference type="Proteomes" id="UP000269692"/>
    </source>
</evidence>
<dbReference type="EMBL" id="RCTF01000022">
    <property type="protein sequence ID" value="RLP73578.1"/>
    <property type="molecule type" value="Genomic_DNA"/>
</dbReference>
<name>A0A3L7A0P1_9HYPH</name>
<comment type="caution">
    <text evidence="2">The sequence shown here is derived from an EMBL/GenBank/DDBJ whole genome shotgun (WGS) entry which is preliminary data.</text>
</comment>
<sequence length="642" mass="67239">MLKHGVPTRRTLLIALAGSCAVAAAILVAALALPLVIPAEELRRAATQAITGTTGQRVRMSGEPTLRLLPYPRLTLGKAEFPLPQGQSLDAESVEARLQLWPLLFGSVEVSDVTLNRPTLILTGAGALSAIILAPVLGDKDLPELRVRRGTIALRDENGLTRELVSNISGSLDRILDGKGIAVVVDFDWREKTVSTKLLMEDTPAFMAGRPTVTRASLSARSSQGSFRGETALRRDSLAAEGNLSLKTESLRDVLAWLGIEAPTTGGFGAFGLAGQLKADGPQIGLTKAALELDGNRSEGALLVKLGGERPLIQGTLAADSLDLTPYGRMRLTDAGGREWDRHTLNLAALERFDLDLRLSAASATAENTRISTLAASAVLSSGRLALALGQARIWGGRIRASAVLSPRPATMAADRSGAVVRIEADCADVSLEPALDDIAGFRRLEGTGDITVSLEGSGRSIQDIAQTLTGGFSISGADGALVGFDVAQVLHRIERRPLSGGGDPRGGRTDFTTLDGKITIEKGRADVESMRLEGKRVRLALVGTASIGMRDLDLKGKAALVAPAQGAADQVPADLPFVVQGPWDSPLVIADPQSLLQRSGAAQPLIEAVRSRAGAAAVRGIIESLTRVPDPTPAVTTAPAN</sequence>
<dbReference type="AlphaFoldDB" id="A0A3L7A0P1"/>
<reference evidence="2 3" key="1">
    <citation type="submission" date="2018-10" db="EMBL/GenBank/DDBJ databases">
        <title>Xanthobacter tagetidis genome sequencing and assembly.</title>
        <authorList>
            <person name="Maclea K.S."/>
            <person name="Goen A.E."/>
            <person name="Fatima S.A."/>
        </authorList>
    </citation>
    <scope>NUCLEOTIDE SEQUENCE [LARGE SCALE GENOMIC DNA]</scope>
    <source>
        <strain evidence="2 3">ATCC 700314</strain>
    </source>
</reference>